<accession>A0A9E7V2F6</accession>
<evidence type="ECO:0000256" key="7">
    <source>
        <dbReference type="RuleBase" id="RU364050"/>
    </source>
</evidence>
<dbReference type="GO" id="GO:0000166">
    <property type="term" value="F:nucleotide binding"/>
    <property type="evidence" value="ECO:0007669"/>
    <property type="project" value="UniProtKB-KW"/>
</dbReference>
<dbReference type="EMBL" id="ON746554">
    <property type="protein sequence ID" value="UYL95671.1"/>
    <property type="molecule type" value="Genomic_RNA"/>
</dbReference>
<comment type="similarity">
    <text evidence="1">Belongs to the totiviridae RNA-directed RNA polymerase family.</text>
</comment>
<evidence type="ECO:0000256" key="1">
    <source>
        <dbReference type="ARBA" id="ARBA00010455"/>
    </source>
</evidence>
<evidence type="ECO:0000256" key="6">
    <source>
        <dbReference type="ARBA" id="ARBA00048744"/>
    </source>
</evidence>
<comment type="catalytic activity">
    <reaction evidence="6 7">
        <text>RNA(n) + a ribonucleoside 5'-triphosphate = RNA(n+1) + diphosphate</text>
        <dbReference type="Rhea" id="RHEA:21248"/>
        <dbReference type="Rhea" id="RHEA-COMP:14527"/>
        <dbReference type="Rhea" id="RHEA-COMP:17342"/>
        <dbReference type="ChEBI" id="CHEBI:33019"/>
        <dbReference type="ChEBI" id="CHEBI:61557"/>
        <dbReference type="ChEBI" id="CHEBI:140395"/>
        <dbReference type="EC" id="2.7.7.48"/>
    </reaction>
</comment>
<reference evidence="8" key="1">
    <citation type="submission" date="2022-05" db="EMBL/GenBank/DDBJ databases">
        <authorList>
            <person name="Cao W."/>
            <person name="Jia N."/>
            <person name="Lam T.T.-Y."/>
            <person name="Ni X."/>
            <person name="Liu J."/>
        </authorList>
    </citation>
    <scope>NUCLEOTIDE SEQUENCE</scope>
    <source>
        <strain evidence="8">TIGMIC 5</strain>
    </source>
</reference>
<protein>
    <recommendedName>
        <fullName evidence="7">RNA-directed RNA polymerase</fullName>
        <ecNumber evidence="7">2.7.7.48</ecNumber>
    </recommendedName>
</protein>
<dbReference type="InterPro" id="IPR001795">
    <property type="entry name" value="RNA-dir_pol_luteovirus"/>
</dbReference>
<keyword evidence="4 7" id="KW-0548">Nucleotidyltransferase</keyword>
<dbReference type="InterPro" id="IPR043502">
    <property type="entry name" value="DNA/RNA_pol_sf"/>
</dbReference>
<dbReference type="Pfam" id="PF02123">
    <property type="entry name" value="RdRP_4"/>
    <property type="match status" value="1"/>
</dbReference>
<dbReference type="GO" id="GO:0006351">
    <property type="term" value="P:DNA-templated transcription"/>
    <property type="evidence" value="ECO:0007669"/>
    <property type="project" value="InterPro"/>
</dbReference>
<proteinExistence type="inferred from homology"/>
<sequence length="798" mass="91778">MEYKIYPCKKNEYNFLLVRIIPDKIYYGLSMDYYAGGSYKCFYLPTIEGYTAVYYDYGSSYTTKKDTFDILALNLSNSSLYYNYLEPLDLYSLLGLYNKQYISYTNTNAISSLTSVESIMTYLDGLNIPDFASDYHLNIKPGDMYDAIKDNLGIILEHVDIAGVGAYGKVALMTVILWFVNVGPLYQLIGNLWGIGSNLGSVKDWIGNGKELSIRCKSIQNLIPFDLKPLFEVHNLINRIETGIDWANEKDKRVNPNVAILPRGYVYNTVKGILRTHDVEGRNTYRNEDWRSFWLRRLEWSTVGSVFDIHRLGASATNRDLNNKLYYINNLKSDMDFERITSYVPAIHAKTSIKYEWSKQRAIYGCDVLSYILFSFAMGDTEETLSDHFACGSLSDEASVKGRVGAALINRQPMCLDFDDFNSQHSTNSIREVLLAFRDVFLSSMSSEQSLAMDWCIKSIDNVYVHDTIGLKEVYKASGTLFSGWKLTTFVNSCLNYVYYKAISIGNPLSGHLHAGDDIIVGVNNTYEYLYCMRRAQKYNIRLSDTKCNYGSVAEFLRVDHRSTQTGQYLARSLTTYVMGRIETTPSYDMLELIKSYFTRSAACISRGGNRSVIIQITTNVINRLISNSIKYFNYKKVFYISRVCGGLRKTPRVCQYSHDISNVSCYRDIVDNYPDINLDCPGVKDYCKSLEKYVTRFNLTYGQVYDIVKLAFLRSFVKIKARYSYIENDPEAINRRRMWDHLFPVYRDCLKKHSIYGRARQLGSLLDLLQQRDDNHILSVFTNSDERVFGLRNMCLF</sequence>
<keyword evidence="3 7" id="KW-0808">Transferase</keyword>
<name>A0A9E7V2F6_9VIRU</name>
<evidence type="ECO:0000256" key="4">
    <source>
        <dbReference type="ARBA" id="ARBA00022695"/>
    </source>
</evidence>
<dbReference type="GO" id="GO:0003968">
    <property type="term" value="F:RNA-directed RNA polymerase activity"/>
    <property type="evidence" value="ECO:0007669"/>
    <property type="project" value="UniProtKB-KW"/>
</dbReference>
<evidence type="ECO:0000256" key="2">
    <source>
        <dbReference type="ARBA" id="ARBA00022484"/>
    </source>
</evidence>
<evidence type="ECO:0000256" key="5">
    <source>
        <dbReference type="ARBA" id="ARBA00022741"/>
    </source>
</evidence>
<dbReference type="EC" id="2.7.7.48" evidence="7"/>
<dbReference type="GO" id="GO:0003723">
    <property type="term" value="F:RNA binding"/>
    <property type="evidence" value="ECO:0007669"/>
    <property type="project" value="InterPro"/>
</dbReference>
<keyword evidence="7" id="KW-0693">Viral RNA replication</keyword>
<keyword evidence="5 7" id="KW-0547">Nucleotide-binding</keyword>
<organism evidence="8">
    <name type="scientific">Daqing Totiv tick virus 1</name>
    <dbReference type="NCBI Taxonomy" id="2972356"/>
    <lineage>
        <taxon>Viruses</taxon>
        <taxon>Riboviria</taxon>
        <taxon>Orthornavirae</taxon>
        <taxon>Duplornaviricota</taxon>
        <taxon>Chrymotiviricetes</taxon>
        <taxon>Ghabrivirales</taxon>
        <taxon>Totiviridae</taxon>
    </lineage>
</organism>
<evidence type="ECO:0000256" key="3">
    <source>
        <dbReference type="ARBA" id="ARBA00022679"/>
    </source>
</evidence>
<dbReference type="SUPFAM" id="SSF56672">
    <property type="entry name" value="DNA/RNA polymerases"/>
    <property type="match status" value="1"/>
</dbReference>
<evidence type="ECO:0000313" key="8">
    <source>
        <dbReference type="EMBL" id="UYL95671.1"/>
    </source>
</evidence>
<keyword evidence="2 7" id="KW-0696">RNA-directed RNA polymerase</keyword>